<evidence type="ECO:0000313" key="1">
    <source>
        <dbReference type="EMBL" id="KAK8847269.1"/>
    </source>
</evidence>
<dbReference type="PANTHER" id="PTHR45661:SF3">
    <property type="entry name" value="IG-LIKE DOMAIN-CONTAINING PROTEIN"/>
    <property type="match status" value="1"/>
</dbReference>
<dbReference type="EMBL" id="JAPFFF010000028">
    <property type="protein sequence ID" value="KAK8847269.1"/>
    <property type="molecule type" value="Genomic_DNA"/>
</dbReference>
<dbReference type="SUPFAM" id="SSF48403">
    <property type="entry name" value="Ankyrin repeat"/>
    <property type="match status" value="1"/>
</dbReference>
<evidence type="ECO:0000313" key="2">
    <source>
        <dbReference type="Proteomes" id="UP001470230"/>
    </source>
</evidence>
<proteinExistence type="predicted"/>
<name>A0ABR2HHG3_9EUKA</name>
<reference evidence="1 2" key="1">
    <citation type="submission" date="2024-04" db="EMBL/GenBank/DDBJ databases">
        <title>Tritrichomonas musculus Genome.</title>
        <authorList>
            <person name="Alves-Ferreira E."/>
            <person name="Grigg M."/>
            <person name="Lorenzi H."/>
            <person name="Galac M."/>
        </authorList>
    </citation>
    <scope>NUCLEOTIDE SEQUENCE [LARGE SCALE GENOMIC DNA]</scope>
    <source>
        <strain evidence="1 2">EAF2021</strain>
    </source>
</reference>
<sequence length="781" mass="89551">MDYQEYINQKKELYSNVIQFFECEKEDADTSFEDLINIIISQKIQENYNELKLFLKLIIDICCNHSRSNDLLNKFEKIIRYLKENIKKNFANSELYELTKINNLILLYFIQEKIIHIDSNIIDSFRRNECLYYFYPEIKDKIDADELEQIEKIIQISDPKIFNNFENNRKQGENESYLCSLIRNDSVEEFIIYMNQTNLSVSALINSSLFESNFFLKEKKSISLIQYATFYGSLQIFQYLRLNDVKLDQSLWPYAIHSNNAEIIHHLEDNHIKFNKNFFLLKESIKCHHNAISNYINDNFLNGRPIESNEKFIKCILHHCNFEFFPSNFNSSISFYSLFQLEQERSNLQDALMKDDTEFIYFYLLLNPRYLNEIYLFESKNNLTLLVIPPSIESIGDYAFYECKNLKKIIISSSVTSIGMHAFESCSLLQQIKIPSSISSICDYAFYHCSSLINITFDNPSSLKSIGESCFNRCTALQNLIIPSSVTFIGQNAFCFLDKCKISFEIPSSLVTIENNVFWGCPSMRRMIIPSSIKSIGKNVFNNCSYLEKITIPSSVESIGECSFKDCSRLKTIIMSSQITTFENNLFDKCTSLTEIDIPPSVTSIESNAFSNCIKLIKITIPPSVKSIGKSAFKLCHSMKEIIFLNSSLTSIDEYAFCQCASLEKIDIPSSVTFIGKSAFAGCTSLIDLTIPSSLTSIEPFVFNKCFKLQKVQIPSSVTSIDKYAFNRCTSLNEVTIPSSVTKIGKYAFSECSSLCEITISPSVSEIGICAFPSNSKVLSY</sequence>
<organism evidence="1 2">
    <name type="scientific">Tritrichomonas musculus</name>
    <dbReference type="NCBI Taxonomy" id="1915356"/>
    <lineage>
        <taxon>Eukaryota</taxon>
        <taxon>Metamonada</taxon>
        <taxon>Parabasalia</taxon>
        <taxon>Tritrichomonadida</taxon>
        <taxon>Tritrichomonadidae</taxon>
        <taxon>Tritrichomonas</taxon>
    </lineage>
</organism>
<gene>
    <name evidence="1" type="ORF">M9Y10_019855</name>
</gene>
<dbReference type="InterPro" id="IPR053139">
    <property type="entry name" value="Surface_bspA-like"/>
</dbReference>
<dbReference type="InterPro" id="IPR026906">
    <property type="entry name" value="LRR_5"/>
</dbReference>
<dbReference type="Gene3D" id="3.80.10.10">
    <property type="entry name" value="Ribonuclease Inhibitor"/>
    <property type="match status" value="3"/>
</dbReference>
<dbReference type="SUPFAM" id="SSF52058">
    <property type="entry name" value="L domain-like"/>
    <property type="match status" value="2"/>
</dbReference>
<comment type="caution">
    <text evidence="1">The sequence shown here is derived from an EMBL/GenBank/DDBJ whole genome shotgun (WGS) entry which is preliminary data.</text>
</comment>
<dbReference type="InterPro" id="IPR032675">
    <property type="entry name" value="LRR_dom_sf"/>
</dbReference>
<dbReference type="InterPro" id="IPR036770">
    <property type="entry name" value="Ankyrin_rpt-contain_sf"/>
</dbReference>
<accession>A0ABR2HHG3</accession>
<protein>
    <submittedName>
        <fullName evidence="1">Uncharacterized protein</fullName>
    </submittedName>
</protein>
<keyword evidence="2" id="KW-1185">Reference proteome</keyword>
<dbReference type="PANTHER" id="PTHR45661">
    <property type="entry name" value="SURFACE ANTIGEN"/>
    <property type="match status" value="1"/>
</dbReference>
<dbReference type="Proteomes" id="UP001470230">
    <property type="component" value="Unassembled WGS sequence"/>
</dbReference>
<dbReference type="Pfam" id="PF13306">
    <property type="entry name" value="LRR_5"/>
    <property type="match status" value="2"/>
</dbReference>